<keyword evidence="2" id="KW-1133">Transmembrane helix</keyword>
<dbReference type="PROSITE" id="PS50088">
    <property type="entry name" value="ANK_REPEAT"/>
    <property type="match status" value="2"/>
</dbReference>
<dbReference type="Pfam" id="PF13637">
    <property type="entry name" value="Ank_4"/>
    <property type="match status" value="1"/>
</dbReference>
<dbReference type="PANTHER" id="PTHR24168">
    <property type="entry name" value="KN MOTIF AND ANKYRIN REPEAT DOMAIN-CONTAINING"/>
    <property type="match status" value="1"/>
</dbReference>
<dbReference type="Ensembl" id="ENSCLMT00005001808.1">
    <property type="protein sequence ID" value="ENSCLMP00005001713.1"/>
    <property type="gene ID" value="ENSCLMG00005000908.1"/>
</dbReference>
<dbReference type="GO" id="GO:0005737">
    <property type="term" value="C:cytoplasm"/>
    <property type="evidence" value="ECO:0007669"/>
    <property type="project" value="TreeGrafter"/>
</dbReference>
<sequence>SSKMREACLILKNHLNDDIKTLKSKELSSTHTVQLEWFRISSAKTAQSSRVSDYLMAFSEVSSALLEHVVNMTDGNGNTALHYSVSHSNFGVVGLLLDTGVCCVDKQNKAGYTAIMLAALSTVKEEEDMAVVRRLFSQGNVNAKASQAGQTALMLAVSHGRQEMDDEGSTALMCASEHGRAEIVKLLLEAAWLTFSSGIQLNLRSGNGSSREIGLSSFPCCIFFRLSYFVFFSIIR</sequence>
<name>A0A8C2WCM8_CYCLU</name>
<dbReference type="InterPro" id="IPR047184">
    <property type="entry name" value="KANK1-4"/>
</dbReference>
<protein>
    <recommendedName>
        <fullName evidence="5">KN motif and ankyrin repeat domains 3</fullName>
    </recommendedName>
</protein>
<proteinExistence type="predicted"/>
<dbReference type="PROSITE" id="PS50297">
    <property type="entry name" value="ANK_REP_REGION"/>
    <property type="match status" value="2"/>
</dbReference>
<evidence type="ECO:0000256" key="1">
    <source>
        <dbReference type="PROSITE-ProRule" id="PRU00023"/>
    </source>
</evidence>
<dbReference type="SUPFAM" id="SSF48403">
    <property type="entry name" value="Ankyrin repeat"/>
    <property type="match status" value="1"/>
</dbReference>
<keyword evidence="4" id="KW-1185">Reference proteome</keyword>
<dbReference type="InterPro" id="IPR002110">
    <property type="entry name" value="Ankyrin_rpt"/>
</dbReference>
<dbReference type="SMART" id="SM00248">
    <property type="entry name" value="ANK"/>
    <property type="match status" value="3"/>
</dbReference>
<dbReference type="PANTHER" id="PTHR24168:SF23">
    <property type="entry name" value="KN MOTIF AND ANKYRIN REPEAT DOMAIN-CONTAINING PROTEIN 3"/>
    <property type="match status" value="1"/>
</dbReference>
<evidence type="ECO:0000313" key="3">
    <source>
        <dbReference type="Ensembl" id="ENSCLMP00005001713.1"/>
    </source>
</evidence>
<dbReference type="GO" id="GO:0030837">
    <property type="term" value="P:negative regulation of actin filament polymerization"/>
    <property type="evidence" value="ECO:0007669"/>
    <property type="project" value="InterPro"/>
</dbReference>
<evidence type="ECO:0008006" key="5">
    <source>
        <dbReference type="Google" id="ProtNLM"/>
    </source>
</evidence>
<feature type="repeat" description="ANK" evidence="1">
    <location>
        <begin position="167"/>
        <end position="189"/>
    </location>
</feature>
<reference evidence="3" key="1">
    <citation type="submission" date="2025-08" db="UniProtKB">
        <authorList>
            <consortium name="Ensembl"/>
        </authorList>
    </citation>
    <scope>IDENTIFICATION</scope>
</reference>
<dbReference type="Pfam" id="PF12796">
    <property type="entry name" value="Ank_2"/>
    <property type="match status" value="1"/>
</dbReference>
<dbReference type="GeneTree" id="ENSGT00940000154886"/>
<evidence type="ECO:0000256" key="2">
    <source>
        <dbReference type="SAM" id="Phobius"/>
    </source>
</evidence>
<dbReference type="AlphaFoldDB" id="A0A8C2WCM8"/>
<keyword evidence="2" id="KW-0812">Transmembrane</keyword>
<reference evidence="3" key="2">
    <citation type="submission" date="2025-09" db="UniProtKB">
        <authorList>
            <consortium name="Ensembl"/>
        </authorList>
    </citation>
    <scope>IDENTIFICATION</scope>
</reference>
<feature type="transmembrane region" description="Helical" evidence="2">
    <location>
        <begin position="213"/>
        <end position="235"/>
    </location>
</feature>
<dbReference type="Proteomes" id="UP000694565">
    <property type="component" value="Unplaced"/>
</dbReference>
<dbReference type="Gene3D" id="1.25.40.20">
    <property type="entry name" value="Ankyrin repeat-containing domain"/>
    <property type="match status" value="1"/>
</dbReference>
<keyword evidence="1" id="KW-0040">ANK repeat</keyword>
<dbReference type="InterPro" id="IPR036770">
    <property type="entry name" value="Ankyrin_rpt-contain_sf"/>
</dbReference>
<accession>A0A8C2WCM8</accession>
<keyword evidence="2" id="KW-0472">Membrane</keyword>
<dbReference type="GO" id="GO:0005856">
    <property type="term" value="C:cytoskeleton"/>
    <property type="evidence" value="ECO:0007669"/>
    <property type="project" value="TreeGrafter"/>
</dbReference>
<evidence type="ECO:0000313" key="4">
    <source>
        <dbReference type="Proteomes" id="UP000694565"/>
    </source>
</evidence>
<organism evidence="3 4">
    <name type="scientific">Cyclopterus lumpus</name>
    <name type="common">Lumpsucker</name>
    <dbReference type="NCBI Taxonomy" id="8103"/>
    <lineage>
        <taxon>Eukaryota</taxon>
        <taxon>Metazoa</taxon>
        <taxon>Chordata</taxon>
        <taxon>Craniata</taxon>
        <taxon>Vertebrata</taxon>
        <taxon>Euteleostomi</taxon>
        <taxon>Actinopterygii</taxon>
        <taxon>Neopterygii</taxon>
        <taxon>Teleostei</taxon>
        <taxon>Neoteleostei</taxon>
        <taxon>Acanthomorphata</taxon>
        <taxon>Eupercaria</taxon>
        <taxon>Perciformes</taxon>
        <taxon>Cottioidei</taxon>
        <taxon>Cottales</taxon>
        <taxon>Cyclopteridae</taxon>
        <taxon>Cyclopterus</taxon>
    </lineage>
</organism>
<feature type="repeat" description="ANK" evidence="1">
    <location>
        <begin position="76"/>
        <end position="101"/>
    </location>
</feature>